<comment type="similarity">
    <text evidence="7 8">Belongs to the PINc/VapC protein family.</text>
</comment>
<dbReference type="RefSeq" id="WP_378798790.1">
    <property type="nucleotide sequence ID" value="NZ_JBHUER010000004.1"/>
</dbReference>
<comment type="caution">
    <text evidence="10">The sequence shown here is derived from an EMBL/GenBank/DDBJ whole genome shotgun (WGS) entry which is preliminary data.</text>
</comment>
<keyword evidence="6 8" id="KW-0460">Magnesium</keyword>
<evidence type="ECO:0000256" key="3">
    <source>
        <dbReference type="ARBA" id="ARBA00022722"/>
    </source>
</evidence>
<evidence type="ECO:0000256" key="1">
    <source>
        <dbReference type="ARBA" id="ARBA00001946"/>
    </source>
</evidence>
<organism evidence="10 11">
    <name type="scientific">Methylopila henanensis</name>
    <dbReference type="NCBI Taxonomy" id="873516"/>
    <lineage>
        <taxon>Bacteria</taxon>
        <taxon>Pseudomonadati</taxon>
        <taxon>Pseudomonadota</taxon>
        <taxon>Alphaproteobacteria</taxon>
        <taxon>Hyphomicrobiales</taxon>
        <taxon>Methylopilaceae</taxon>
        <taxon>Methylopila</taxon>
    </lineage>
</organism>
<evidence type="ECO:0000256" key="2">
    <source>
        <dbReference type="ARBA" id="ARBA00022649"/>
    </source>
</evidence>
<proteinExistence type="inferred from homology"/>
<evidence type="ECO:0000259" key="9">
    <source>
        <dbReference type="Pfam" id="PF01850"/>
    </source>
</evidence>
<sequence>MSRGLFVDASALCAIVLNEPERELFKQRIADAPEAVTSALALFETVLAIQSRRRVTFDQAERDVDDLVTAGRIKAIPITAEIGRLAINARARYGKGTGHRVQLNMGDCFAYACARAHGVPLLYKGDDFVHTDLA</sequence>
<dbReference type="CDD" id="cd09871">
    <property type="entry name" value="PIN_MtVapC28-VapC30-like"/>
    <property type="match status" value="1"/>
</dbReference>
<evidence type="ECO:0000256" key="4">
    <source>
        <dbReference type="ARBA" id="ARBA00022723"/>
    </source>
</evidence>
<dbReference type="Gene3D" id="3.40.50.1010">
    <property type="entry name" value="5'-nuclease"/>
    <property type="match status" value="1"/>
</dbReference>
<evidence type="ECO:0000313" key="11">
    <source>
        <dbReference type="Proteomes" id="UP001597308"/>
    </source>
</evidence>
<feature type="domain" description="PIN" evidence="9">
    <location>
        <begin position="6"/>
        <end position="132"/>
    </location>
</feature>
<dbReference type="HAMAP" id="MF_00265">
    <property type="entry name" value="VapC_Nob1"/>
    <property type="match status" value="1"/>
</dbReference>
<keyword evidence="3 8" id="KW-0540">Nuclease</keyword>
<feature type="binding site" evidence="8">
    <location>
        <position position="8"/>
    </location>
    <ligand>
        <name>Mg(2+)</name>
        <dbReference type="ChEBI" id="CHEBI:18420"/>
    </ligand>
</feature>
<evidence type="ECO:0000256" key="8">
    <source>
        <dbReference type="HAMAP-Rule" id="MF_00265"/>
    </source>
</evidence>
<dbReference type="PANTHER" id="PTHR33653:SF1">
    <property type="entry name" value="RIBONUCLEASE VAPC2"/>
    <property type="match status" value="1"/>
</dbReference>
<dbReference type="InterPro" id="IPR029060">
    <property type="entry name" value="PIN-like_dom_sf"/>
</dbReference>
<feature type="binding site" evidence="8">
    <location>
        <position position="107"/>
    </location>
    <ligand>
        <name>Mg(2+)</name>
        <dbReference type="ChEBI" id="CHEBI:18420"/>
    </ligand>
</feature>
<evidence type="ECO:0000256" key="5">
    <source>
        <dbReference type="ARBA" id="ARBA00022801"/>
    </source>
</evidence>
<dbReference type="PANTHER" id="PTHR33653">
    <property type="entry name" value="RIBONUCLEASE VAPC2"/>
    <property type="match status" value="1"/>
</dbReference>
<comment type="cofactor">
    <cofactor evidence="1 8">
        <name>Mg(2+)</name>
        <dbReference type="ChEBI" id="CHEBI:18420"/>
    </cofactor>
</comment>
<dbReference type="SUPFAM" id="SSF88723">
    <property type="entry name" value="PIN domain-like"/>
    <property type="match status" value="1"/>
</dbReference>
<dbReference type="InterPro" id="IPR050556">
    <property type="entry name" value="Type_II_TA_system_RNase"/>
</dbReference>
<dbReference type="EMBL" id="JBHUER010000004">
    <property type="protein sequence ID" value="MFD1703001.1"/>
    <property type="molecule type" value="Genomic_DNA"/>
</dbReference>
<dbReference type="Pfam" id="PF01850">
    <property type="entry name" value="PIN"/>
    <property type="match status" value="1"/>
</dbReference>
<accession>A0ABW4K8K9</accession>
<gene>
    <name evidence="8" type="primary">vapC</name>
    <name evidence="10" type="ORF">ACFSCV_08285</name>
</gene>
<keyword evidence="5 8" id="KW-0378">Hydrolase</keyword>
<protein>
    <recommendedName>
        <fullName evidence="8">Ribonuclease VapC</fullName>
        <shortName evidence="8">RNase VapC</shortName>
        <ecNumber evidence="8">3.1.-.-</ecNumber>
    </recommendedName>
    <alternativeName>
        <fullName evidence="8">Toxin VapC</fullName>
    </alternativeName>
</protein>
<keyword evidence="8" id="KW-0800">Toxin</keyword>
<keyword evidence="11" id="KW-1185">Reference proteome</keyword>
<keyword evidence="4 8" id="KW-0479">Metal-binding</keyword>
<dbReference type="Proteomes" id="UP001597308">
    <property type="component" value="Unassembled WGS sequence"/>
</dbReference>
<dbReference type="InterPro" id="IPR022907">
    <property type="entry name" value="VapC_family"/>
</dbReference>
<evidence type="ECO:0000256" key="6">
    <source>
        <dbReference type="ARBA" id="ARBA00022842"/>
    </source>
</evidence>
<name>A0ABW4K8K9_9HYPH</name>
<dbReference type="InterPro" id="IPR002716">
    <property type="entry name" value="PIN_dom"/>
</dbReference>
<evidence type="ECO:0000313" key="10">
    <source>
        <dbReference type="EMBL" id="MFD1703001.1"/>
    </source>
</evidence>
<comment type="function">
    <text evidence="8">Toxic component of a toxin-antitoxin (TA) system. An RNase.</text>
</comment>
<dbReference type="EC" id="3.1.-.-" evidence="8"/>
<reference evidence="11" key="1">
    <citation type="journal article" date="2019" name="Int. J. Syst. Evol. Microbiol.">
        <title>The Global Catalogue of Microorganisms (GCM) 10K type strain sequencing project: providing services to taxonomists for standard genome sequencing and annotation.</title>
        <authorList>
            <consortium name="The Broad Institute Genomics Platform"/>
            <consortium name="The Broad Institute Genome Sequencing Center for Infectious Disease"/>
            <person name="Wu L."/>
            <person name="Ma J."/>
        </authorList>
    </citation>
    <scope>NUCLEOTIDE SEQUENCE [LARGE SCALE GENOMIC DNA]</scope>
    <source>
        <strain evidence="11">KCTC 23707</strain>
    </source>
</reference>
<keyword evidence="2 8" id="KW-1277">Toxin-antitoxin system</keyword>
<evidence type="ECO:0000256" key="7">
    <source>
        <dbReference type="ARBA" id="ARBA00038093"/>
    </source>
</evidence>